<dbReference type="PANTHER" id="PTHR43827:SF3">
    <property type="entry name" value="NADP-DEPENDENT OXIDOREDUCTASE DOMAIN-CONTAINING PROTEIN"/>
    <property type="match status" value="1"/>
</dbReference>
<dbReference type="PRINTS" id="PR00069">
    <property type="entry name" value="ALDKETRDTASE"/>
</dbReference>
<keyword evidence="9" id="KW-1185">Reference proteome</keyword>
<dbReference type="EMBL" id="JACCBU010000001">
    <property type="protein sequence ID" value="NYE72692.1"/>
    <property type="molecule type" value="Genomic_DNA"/>
</dbReference>
<evidence type="ECO:0000259" key="7">
    <source>
        <dbReference type="Pfam" id="PF00248"/>
    </source>
</evidence>
<dbReference type="Pfam" id="PF00248">
    <property type="entry name" value="Aldo_ket_red"/>
    <property type="match status" value="1"/>
</dbReference>
<keyword evidence="2" id="KW-0521">NADP</keyword>
<feature type="domain" description="NADP-dependent oxidoreductase" evidence="7">
    <location>
        <begin position="24"/>
        <end position="260"/>
    </location>
</feature>
<dbReference type="InterPro" id="IPR020471">
    <property type="entry name" value="AKR"/>
</dbReference>
<dbReference type="PIRSF" id="PIRSF000097">
    <property type="entry name" value="AKR"/>
    <property type="match status" value="1"/>
</dbReference>
<dbReference type="Proteomes" id="UP000569914">
    <property type="component" value="Unassembled WGS sequence"/>
</dbReference>
<evidence type="ECO:0000256" key="6">
    <source>
        <dbReference type="PIRSR" id="PIRSR000097-3"/>
    </source>
</evidence>
<evidence type="ECO:0000256" key="3">
    <source>
        <dbReference type="ARBA" id="ARBA00023002"/>
    </source>
</evidence>
<name>A0A7Y9LCC2_9ACTN</name>
<dbReference type="SUPFAM" id="SSF51430">
    <property type="entry name" value="NAD(P)-linked oxidoreductase"/>
    <property type="match status" value="1"/>
</dbReference>
<dbReference type="PANTHER" id="PTHR43827">
    <property type="entry name" value="2,5-DIKETO-D-GLUCONIC ACID REDUCTASE"/>
    <property type="match status" value="1"/>
</dbReference>
<protein>
    <submittedName>
        <fullName evidence="8">Diketogulonate reductase-like aldo/keto reductase</fullName>
    </submittedName>
</protein>
<comment type="similarity">
    <text evidence="1">Belongs to the aldo/keto reductase family.</text>
</comment>
<dbReference type="PROSITE" id="PS00798">
    <property type="entry name" value="ALDOKETO_REDUCTASE_1"/>
    <property type="match status" value="1"/>
</dbReference>
<dbReference type="InterPro" id="IPR036812">
    <property type="entry name" value="NAD(P)_OxRdtase_dom_sf"/>
</dbReference>
<organism evidence="8 9">
    <name type="scientific">Microlunatus parietis</name>
    <dbReference type="NCBI Taxonomy" id="682979"/>
    <lineage>
        <taxon>Bacteria</taxon>
        <taxon>Bacillati</taxon>
        <taxon>Actinomycetota</taxon>
        <taxon>Actinomycetes</taxon>
        <taxon>Propionibacteriales</taxon>
        <taxon>Propionibacteriaceae</taxon>
        <taxon>Microlunatus</taxon>
    </lineage>
</organism>
<dbReference type="FunFam" id="3.20.20.100:FF:000015">
    <property type="entry name" value="Oxidoreductase, aldo/keto reductase family"/>
    <property type="match status" value="1"/>
</dbReference>
<dbReference type="InterPro" id="IPR023210">
    <property type="entry name" value="NADP_OxRdtase_dom"/>
</dbReference>
<feature type="binding site" evidence="5">
    <location>
        <position position="109"/>
    </location>
    <ligand>
        <name>substrate</name>
    </ligand>
</feature>
<evidence type="ECO:0000256" key="2">
    <source>
        <dbReference type="ARBA" id="ARBA00022857"/>
    </source>
</evidence>
<evidence type="ECO:0000256" key="4">
    <source>
        <dbReference type="PIRSR" id="PIRSR000097-1"/>
    </source>
</evidence>
<dbReference type="PROSITE" id="PS00063">
    <property type="entry name" value="ALDOKETO_REDUCTASE_3"/>
    <property type="match status" value="1"/>
</dbReference>
<evidence type="ECO:0000313" key="9">
    <source>
        <dbReference type="Proteomes" id="UP000569914"/>
    </source>
</evidence>
<comment type="caution">
    <text evidence="8">The sequence shown here is derived from an EMBL/GenBank/DDBJ whole genome shotgun (WGS) entry which is preliminary data.</text>
</comment>
<keyword evidence="3" id="KW-0560">Oxidoreductase</keyword>
<reference evidence="8 9" key="1">
    <citation type="submission" date="2020-07" db="EMBL/GenBank/DDBJ databases">
        <title>Sequencing the genomes of 1000 actinobacteria strains.</title>
        <authorList>
            <person name="Klenk H.-P."/>
        </authorList>
    </citation>
    <scope>NUCLEOTIDE SEQUENCE [LARGE SCALE GENOMIC DNA]</scope>
    <source>
        <strain evidence="8 9">DSM 22083</strain>
    </source>
</reference>
<feature type="site" description="Lowers pKa of active site Tyr" evidence="6">
    <location>
        <position position="76"/>
    </location>
</feature>
<feature type="active site" description="Proton donor" evidence="4">
    <location>
        <position position="51"/>
    </location>
</feature>
<proteinExistence type="inferred from homology"/>
<dbReference type="Gene3D" id="3.20.20.100">
    <property type="entry name" value="NADP-dependent oxidoreductase domain"/>
    <property type="match status" value="1"/>
</dbReference>
<dbReference type="AlphaFoldDB" id="A0A7Y9LCC2"/>
<dbReference type="InterPro" id="IPR018170">
    <property type="entry name" value="Aldo/ket_reductase_CS"/>
</dbReference>
<sequence length="287" mass="31259">MSGSTMITLRDGAAVPQLGLGVFEIPPTEVQSVVEVALEAGYRHLDTAAAYVNEAGVGAAIRASGLPRDEVFVTTKLRNGDQGYESALRAYDDSCRRLGLDRVDLYLIHWPNPAAERYVDSWRALERLAAEQRVGSIGVSNFLPEHLERLAKECEQTPAVNQLELHPTYQQADVVRHCAERGIAVEAYSPLGRGADLGHPTVHAIAADHGRTPAQVLLRWHLQRGHIVIPKSATPERIRANADVFDFALSGEEVTKINGLEAGHRTGNDPQTFAASQLRPIPDLASD</sequence>
<evidence type="ECO:0000256" key="5">
    <source>
        <dbReference type="PIRSR" id="PIRSR000097-2"/>
    </source>
</evidence>
<evidence type="ECO:0000256" key="1">
    <source>
        <dbReference type="ARBA" id="ARBA00007905"/>
    </source>
</evidence>
<evidence type="ECO:0000313" key="8">
    <source>
        <dbReference type="EMBL" id="NYE72692.1"/>
    </source>
</evidence>
<dbReference type="GO" id="GO:0016616">
    <property type="term" value="F:oxidoreductase activity, acting on the CH-OH group of donors, NAD or NADP as acceptor"/>
    <property type="evidence" value="ECO:0007669"/>
    <property type="project" value="UniProtKB-ARBA"/>
</dbReference>
<gene>
    <name evidence="8" type="ORF">BKA15_004021</name>
</gene>
<accession>A0A7Y9LCC2</accession>